<reference evidence="2 3" key="1">
    <citation type="submission" date="2017-04" db="EMBL/GenBank/DDBJ databases">
        <title>Draft genome sequence of Tuber borchii Vittad., a whitish edible truffle.</title>
        <authorList>
            <consortium name="DOE Joint Genome Institute"/>
            <person name="Murat C."/>
            <person name="Kuo A."/>
            <person name="Barry K.W."/>
            <person name="Clum A."/>
            <person name="Dockter R.B."/>
            <person name="Fauchery L."/>
            <person name="Iotti M."/>
            <person name="Kohler A."/>
            <person name="Labutti K."/>
            <person name="Lindquist E.A."/>
            <person name="Lipzen A."/>
            <person name="Ohm R.A."/>
            <person name="Wang M."/>
            <person name="Grigoriev I.V."/>
            <person name="Zambonelli A."/>
            <person name="Martin F.M."/>
        </authorList>
    </citation>
    <scope>NUCLEOTIDE SEQUENCE [LARGE SCALE GENOMIC DNA]</scope>
    <source>
        <strain evidence="2 3">Tbo3840</strain>
    </source>
</reference>
<evidence type="ECO:0000313" key="3">
    <source>
        <dbReference type="Proteomes" id="UP000244722"/>
    </source>
</evidence>
<evidence type="ECO:0000256" key="1">
    <source>
        <dbReference type="SAM" id="MobiDB-lite"/>
    </source>
</evidence>
<feature type="region of interest" description="Disordered" evidence="1">
    <location>
        <begin position="1"/>
        <end position="33"/>
    </location>
</feature>
<comment type="caution">
    <text evidence="2">The sequence shown here is derived from an EMBL/GenBank/DDBJ whole genome shotgun (WGS) entry which is preliminary data.</text>
</comment>
<gene>
    <name evidence="2" type="ORF">B9Z19DRAFT_1119396</name>
</gene>
<organism evidence="2 3">
    <name type="scientific">Tuber borchii</name>
    <name type="common">White truffle</name>
    <dbReference type="NCBI Taxonomy" id="42251"/>
    <lineage>
        <taxon>Eukaryota</taxon>
        <taxon>Fungi</taxon>
        <taxon>Dikarya</taxon>
        <taxon>Ascomycota</taxon>
        <taxon>Pezizomycotina</taxon>
        <taxon>Pezizomycetes</taxon>
        <taxon>Pezizales</taxon>
        <taxon>Tuberaceae</taxon>
        <taxon>Tuber</taxon>
    </lineage>
</organism>
<protein>
    <submittedName>
        <fullName evidence="2">Uncharacterized protein</fullName>
    </submittedName>
</protein>
<dbReference type="AlphaFoldDB" id="A0A2T7A6P4"/>
<dbReference type="EMBL" id="NESQ01000014">
    <property type="protein sequence ID" value="PUU83355.1"/>
    <property type="molecule type" value="Genomic_DNA"/>
</dbReference>
<evidence type="ECO:0000313" key="2">
    <source>
        <dbReference type="EMBL" id="PUU83355.1"/>
    </source>
</evidence>
<name>A0A2T7A6P4_TUBBO</name>
<accession>A0A2T7A6P4</accession>
<keyword evidence="3" id="KW-1185">Reference proteome</keyword>
<sequence>MSGHSRGGMPERSLPAEISPSSQEYSRAEEERKSRAAEFELRAKSMGITEEKFIAQKVAIWEGMWVAQQSGDEIEYYAGVLLNAATSTYQ</sequence>
<proteinExistence type="predicted"/>
<dbReference type="Proteomes" id="UP000244722">
    <property type="component" value="Unassembled WGS sequence"/>
</dbReference>